<comment type="caution">
    <text evidence="2">The sequence shown here is derived from an EMBL/GenBank/DDBJ whole genome shotgun (WGS) entry which is preliminary data.</text>
</comment>
<name>A0A0V0YA01_TRIPS</name>
<gene>
    <name evidence="2" type="primary">unc-1</name>
    <name evidence="2" type="ORF">T4E_4063</name>
</gene>
<dbReference type="EMBL" id="JYDU01000034">
    <property type="protein sequence ID" value="KRX97217.1"/>
    <property type="molecule type" value="Genomic_DNA"/>
</dbReference>
<protein>
    <submittedName>
        <fullName evidence="2">Protein unc-1</fullName>
    </submittedName>
</protein>
<evidence type="ECO:0000313" key="2">
    <source>
        <dbReference type="EMBL" id="KRX97217.1"/>
    </source>
</evidence>
<dbReference type="GO" id="GO:0005886">
    <property type="term" value="C:plasma membrane"/>
    <property type="evidence" value="ECO:0007669"/>
    <property type="project" value="InterPro"/>
</dbReference>
<keyword evidence="1" id="KW-1133">Transmembrane helix</keyword>
<evidence type="ECO:0000256" key="1">
    <source>
        <dbReference type="SAM" id="Phobius"/>
    </source>
</evidence>
<accession>A0A0V0YA01</accession>
<sequence length="209" mass="24405">LCNFISTPPADSQSWRGRRPTPAVCYLLRRPVLPPLLRPFAAFFPRSYRPRQPSLVDNSMSIERRRKASPIIGQRCGQRRPPLEMSSPGMHKETKQQWASPSVQSDSPADFEIIGIWFGYILTGLSWFIVAITFPFSMCFCLKVVKEYERVLLEDQALCLLCHVLILIEKLIFVSYPMPCPRRKYYPKIRLLYLWTQWSISVLRIQLLR</sequence>
<dbReference type="AlphaFoldDB" id="A0A0V0YA01"/>
<keyword evidence="1" id="KW-0812">Transmembrane</keyword>
<reference evidence="2 3" key="1">
    <citation type="submission" date="2015-01" db="EMBL/GenBank/DDBJ databases">
        <title>Evolution of Trichinella species and genotypes.</title>
        <authorList>
            <person name="Korhonen P.K."/>
            <person name="Edoardo P."/>
            <person name="Giuseppe L.R."/>
            <person name="Gasser R.B."/>
        </authorList>
    </citation>
    <scope>NUCLEOTIDE SEQUENCE [LARGE SCALE GENOMIC DNA]</scope>
    <source>
        <strain evidence="2">ISS141</strain>
    </source>
</reference>
<feature type="non-terminal residue" evidence="2">
    <location>
        <position position="1"/>
    </location>
</feature>
<proteinExistence type="predicted"/>
<organism evidence="2 3">
    <name type="scientific">Trichinella pseudospiralis</name>
    <name type="common">Parasitic roundworm</name>
    <dbReference type="NCBI Taxonomy" id="6337"/>
    <lineage>
        <taxon>Eukaryota</taxon>
        <taxon>Metazoa</taxon>
        <taxon>Ecdysozoa</taxon>
        <taxon>Nematoda</taxon>
        <taxon>Enoplea</taxon>
        <taxon>Dorylaimia</taxon>
        <taxon>Trichinellida</taxon>
        <taxon>Trichinellidae</taxon>
        <taxon>Trichinella</taxon>
    </lineage>
</organism>
<evidence type="ECO:0000313" key="3">
    <source>
        <dbReference type="Proteomes" id="UP000054815"/>
    </source>
</evidence>
<feature type="transmembrane region" description="Helical" evidence="1">
    <location>
        <begin position="117"/>
        <end position="145"/>
    </location>
</feature>
<keyword evidence="1" id="KW-0472">Membrane</keyword>
<dbReference type="InterPro" id="IPR043202">
    <property type="entry name" value="Band-7_stomatin-like"/>
</dbReference>
<dbReference type="PANTHER" id="PTHR10264">
    <property type="entry name" value="BAND 7 PROTEIN-RELATED"/>
    <property type="match status" value="1"/>
</dbReference>
<dbReference type="PANTHER" id="PTHR10264:SF72">
    <property type="entry name" value="PROTEIN UNC-1"/>
    <property type="match status" value="1"/>
</dbReference>
<dbReference type="Proteomes" id="UP000054815">
    <property type="component" value="Unassembled WGS sequence"/>
</dbReference>